<name>A0A7W7ZEA8_9BACT</name>
<evidence type="ECO:0000313" key="4">
    <source>
        <dbReference type="Proteomes" id="UP000540989"/>
    </source>
</evidence>
<dbReference type="GO" id="GO:0070403">
    <property type="term" value="F:NAD+ binding"/>
    <property type="evidence" value="ECO:0007669"/>
    <property type="project" value="InterPro"/>
</dbReference>
<protein>
    <submittedName>
        <fullName evidence="3">Prephenate dehydrogenase</fullName>
        <ecNumber evidence="3">1.3.1.12</ecNumber>
    </submittedName>
</protein>
<dbReference type="EMBL" id="JACHIP010000004">
    <property type="protein sequence ID" value="MBB5058330.1"/>
    <property type="molecule type" value="Genomic_DNA"/>
</dbReference>
<accession>A0A7W7ZEA8</accession>
<keyword evidence="4" id="KW-1185">Reference proteome</keyword>
<dbReference type="Proteomes" id="UP000540989">
    <property type="component" value="Unassembled WGS sequence"/>
</dbReference>
<dbReference type="RefSeq" id="WP_184217912.1">
    <property type="nucleotide sequence ID" value="NZ_JACHIP010000004.1"/>
</dbReference>
<dbReference type="Gene3D" id="1.10.3660.10">
    <property type="entry name" value="6-phosphogluconate dehydrogenase C-terminal like domain"/>
    <property type="match status" value="1"/>
</dbReference>
<dbReference type="SUPFAM" id="SSF48179">
    <property type="entry name" value="6-phosphogluconate dehydrogenase C-terminal domain-like"/>
    <property type="match status" value="1"/>
</dbReference>
<dbReference type="EC" id="1.3.1.12" evidence="3"/>
<dbReference type="InterPro" id="IPR003099">
    <property type="entry name" value="Prephen_DH"/>
</dbReference>
<dbReference type="GO" id="GO:0004665">
    <property type="term" value="F:prephenate dehydrogenase (NADP+) activity"/>
    <property type="evidence" value="ECO:0007669"/>
    <property type="project" value="InterPro"/>
</dbReference>
<evidence type="ECO:0000259" key="2">
    <source>
        <dbReference type="PROSITE" id="PS51176"/>
    </source>
</evidence>
<dbReference type="PROSITE" id="PS51176">
    <property type="entry name" value="PDH_ADH"/>
    <property type="match status" value="1"/>
</dbReference>
<comment type="caution">
    <text evidence="3">The sequence shown here is derived from an EMBL/GenBank/DDBJ whole genome shotgun (WGS) entry which is preliminary data.</text>
</comment>
<dbReference type="PANTHER" id="PTHR21363:SF0">
    <property type="entry name" value="PREPHENATE DEHYDROGENASE [NADP(+)]"/>
    <property type="match status" value="1"/>
</dbReference>
<dbReference type="Gene3D" id="3.40.50.720">
    <property type="entry name" value="NAD(P)-binding Rossmann-like Domain"/>
    <property type="match status" value="1"/>
</dbReference>
<dbReference type="InterPro" id="IPR036291">
    <property type="entry name" value="NAD(P)-bd_dom_sf"/>
</dbReference>
<keyword evidence="1 3" id="KW-0560">Oxidoreductase</keyword>
<reference evidence="3 4" key="1">
    <citation type="submission" date="2020-08" db="EMBL/GenBank/DDBJ databases">
        <title>Genomic Encyclopedia of Type Strains, Phase IV (KMG-V): Genome sequencing to study the core and pangenomes of soil and plant-associated prokaryotes.</title>
        <authorList>
            <person name="Whitman W."/>
        </authorList>
    </citation>
    <scope>NUCLEOTIDE SEQUENCE [LARGE SCALE GENOMIC DNA]</scope>
    <source>
        <strain evidence="3 4">M8UP14</strain>
    </source>
</reference>
<dbReference type="InterPro" id="IPR046825">
    <property type="entry name" value="PDH_C"/>
</dbReference>
<dbReference type="FunFam" id="3.40.50.720:FF:000208">
    <property type="entry name" value="Prephenate dehydrogenase"/>
    <property type="match status" value="1"/>
</dbReference>
<gene>
    <name evidence="3" type="ORF">HDF16_003044</name>
</gene>
<proteinExistence type="predicted"/>
<dbReference type="GO" id="GO:0006571">
    <property type="term" value="P:tyrosine biosynthetic process"/>
    <property type="evidence" value="ECO:0007669"/>
    <property type="project" value="InterPro"/>
</dbReference>
<dbReference type="InterPro" id="IPR008927">
    <property type="entry name" value="6-PGluconate_DH-like_C_sf"/>
</dbReference>
<dbReference type="InterPro" id="IPR050812">
    <property type="entry name" value="Preph/Arog_dehydrog"/>
</dbReference>
<evidence type="ECO:0000313" key="3">
    <source>
        <dbReference type="EMBL" id="MBB5058330.1"/>
    </source>
</evidence>
<dbReference type="InterPro" id="IPR046826">
    <property type="entry name" value="PDH_N"/>
</dbReference>
<organism evidence="3 4">
    <name type="scientific">Granulicella aggregans</name>
    <dbReference type="NCBI Taxonomy" id="474949"/>
    <lineage>
        <taxon>Bacteria</taxon>
        <taxon>Pseudomonadati</taxon>
        <taxon>Acidobacteriota</taxon>
        <taxon>Terriglobia</taxon>
        <taxon>Terriglobales</taxon>
        <taxon>Acidobacteriaceae</taxon>
        <taxon>Granulicella</taxon>
    </lineage>
</organism>
<feature type="domain" description="Prephenate/arogenate dehydrogenase" evidence="2">
    <location>
        <begin position="3"/>
        <end position="290"/>
    </location>
</feature>
<dbReference type="Pfam" id="PF20463">
    <property type="entry name" value="PDH_C"/>
    <property type="match status" value="1"/>
</dbReference>
<dbReference type="SUPFAM" id="SSF51735">
    <property type="entry name" value="NAD(P)-binding Rossmann-fold domains"/>
    <property type="match status" value="1"/>
</dbReference>
<dbReference type="Pfam" id="PF02153">
    <property type="entry name" value="PDH_N"/>
    <property type="match status" value="1"/>
</dbReference>
<dbReference type="PANTHER" id="PTHR21363">
    <property type="entry name" value="PREPHENATE DEHYDROGENASE"/>
    <property type="match status" value="1"/>
</dbReference>
<evidence type="ECO:0000256" key="1">
    <source>
        <dbReference type="ARBA" id="ARBA00023002"/>
    </source>
</evidence>
<sequence>MIQRIVIIGTGLIGASTGLALRAAKFTGTIAGFDASGTELAAALENGAIDTVLHSRAETITACESASVVILAVPVLAILDWMHLLAPVLKPGQLITDVGSTKLQITDAATRLFAGVQAATFLPGHPMAGKESGGAALAEATLFHNAMWLCTPPTEREPSAIEQEWRSWIAKFGARTLDLEAAHHDELCAWVSHLPQMLSTALAALLEDTFGNDPARRAEIDAIGGRALREMTRLGASPYSMWRDVALSNTDPVAATLLALEQRLQHIRENLKTPELREEFLLANKFRERR</sequence>
<dbReference type="GO" id="GO:0008977">
    <property type="term" value="F:prephenate dehydrogenase (NAD+) activity"/>
    <property type="evidence" value="ECO:0007669"/>
    <property type="project" value="UniProtKB-EC"/>
</dbReference>
<dbReference type="AlphaFoldDB" id="A0A7W7ZEA8"/>